<feature type="compositionally biased region" description="Basic and acidic residues" evidence="2">
    <location>
        <begin position="1"/>
        <end position="28"/>
    </location>
</feature>
<comment type="similarity">
    <text evidence="1">Belongs to the UPF0337 (CsbD) family.</text>
</comment>
<gene>
    <name evidence="4" type="ORF">P0Y48_09870</name>
</gene>
<feature type="region of interest" description="Disordered" evidence="2">
    <location>
        <begin position="1"/>
        <end position="56"/>
    </location>
</feature>
<dbReference type="InterPro" id="IPR036629">
    <property type="entry name" value="YjbJ_sf"/>
</dbReference>
<dbReference type="EMBL" id="CP119321">
    <property type="protein sequence ID" value="WEK12773.1"/>
    <property type="molecule type" value="Genomic_DNA"/>
</dbReference>
<evidence type="ECO:0000256" key="1">
    <source>
        <dbReference type="ARBA" id="ARBA00009129"/>
    </source>
</evidence>
<accession>A0AAJ5W028</accession>
<dbReference type="Pfam" id="PF05532">
    <property type="entry name" value="CsbD"/>
    <property type="match status" value="1"/>
</dbReference>
<dbReference type="SUPFAM" id="SSF69047">
    <property type="entry name" value="Hypothetical protein YjbJ"/>
    <property type="match status" value="1"/>
</dbReference>
<name>A0AAJ5W028_9MICO</name>
<dbReference type="AlphaFoldDB" id="A0AAJ5W028"/>
<reference evidence="4" key="1">
    <citation type="submission" date="2023-03" db="EMBL/GenBank/DDBJ databases">
        <title>Andean soil-derived lignocellulolytic bacterial consortium as a source of novel taxa and putative plastic-active enzymes.</title>
        <authorList>
            <person name="Diaz-Garcia L."/>
            <person name="Chuvochina M."/>
            <person name="Feuerriegel G."/>
            <person name="Bunk B."/>
            <person name="Sproer C."/>
            <person name="Streit W.R."/>
            <person name="Rodriguez L.M."/>
            <person name="Overmann J."/>
            <person name="Jimenez D.J."/>
        </authorList>
    </citation>
    <scope>NUCLEOTIDE SEQUENCE</scope>
    <source>
        <strain evidence="4">MAG 4610</strain>
    </source>
</reference>
<evidence type="ECO:0000313" key="4">
    <source>
        <dbReference type="EMBL" id="WEK12773.1"/>
    </source>
</evidence>
<evidence type="ECO:0000256" key="2">
    <source>
        <dbReference type="SAM" id="MobiDB-lite"/>
    </source>
</evidence>
<feature type="domain" description="CsbD-like" evidence="3">
    <location>
        <begin position="5"/>
        <end position="56"/>
    </location>
</feature>
<evidence type="ECO:0000259" key="3">
    <source>
        <dbReference type="Pfam" id="PF05532"/>
    </source>
</evidence>
<dbReference type="Gene3D" id="1.10.1470.10">
    <property type="entry name" value="YjbJ"/>
    <property type="match status" value="1"/>
</dbReference>
<sequence>MGLGDKIKNTAEDLVGKGKEAVGKHTDNESLEAEGQADQTKANLKQAGENVKDAFK</sequence>
<proteinExistence type="inferred from homology"/>
<organism evidence="4 5">
    <name type="scientific">Candidatus Microbacterium phytovorans</name>
    <dbReference type="NCBI Taxonomy" id="3121374"/>
    <lineage>
        <taxon>Bacteria</taxon>
        <taxon>Bacillati</taxon>
        <taxon>Actinomycetota</taxon>
        <taxon>Actinomycetes</taxon>
        <taxon>Micrococcales</taxon>
        <taxon>Microbacteriaceae</taxon>
        <taxon>Microbacterium</taxon>
    </lineage>
</organism>
<dbReference type="InterPro" id="IPR008462">
    <property type="entry name" value="CsbD"/>
</dbReference>
<protein>
    <submittedName>
        <fullName evidence="4">CsbD family protein</fullName>
    </submittedName>
</protein>
<dbReference type="Proteomes" id="UP001213972">
    <property type="component" value="Chromosome"/>
</dbReference>
<evidence type="ECO:0000313" key="5">
    <source>
        <dbReference type="Proteomes" id="UP001213972"/>
    </source>
</evidence>